<evidence type="ECO:0000256" key="8">
    <source>
        <dbReference type="SAM" id="SignalP"/>
    </source>
</evidence>
<evidence type="ECO:0000256" key="3">
    <source>
        <dbReference type="ARBA" id="ARBA00006347"/>
    </source>
</evidence>
<dbReference type="CDD" id="cd02995">
    <property type="entry name" value="PDI_a_PDI_a'_C"/>
    <property type="match status" value="1"/>
</dbReference>
<accession>G0WDA5</accession>
<feature type="signal peptide" evidence="8">
    <location>
        <begin position="1"/>
        <end position="24"/>
    </location>
</feature>
<evidence type="ECO:0000313" key="11">
    <source>
        <dbReference type="Proteomes" id="UP000000689"/>
    </source>
</evidence>
<dbReference type="InterPro" id="IPR013766">
    <property type="entry name" value="Thioredoxin_domain"/>
</dbReference>
<dbReference type="OrthoDB" id="427280at2759"/>
<feature type="chain" id="PRO_5003410913" description="protein disulfide-isomerase" evidence="8">
    <location>
        <begin position="25"/>
        <end position="618"/>
    </location>
</feature>
<keyword evidence="7" id="KW-0676">Redox-active center</keyword>
<dbReference type="CDD" id="cd02961">
    <property type="entry name" value="PDI_a_family"/>
    <property type="match status" value="1"/>
</dbReference>
<dbReference type="GO" id="GO:0019153">
    <property type="term" value="F:protein-disulfide reductase (glutathione) activity"/>
    <property type="evidence" value="ECO:0007669"/>
    <property type="project" value="EnsemblFungi"/>
</dbReference>
<evidence type="ECO:0000259" key="9">
    <source>
        <dbReference type="PROSITE" id="PS51352"/>
    </source>
</evidence>
<dbReference type="GO" id="GO:0034976">
    <property type="term" value="P:response to endoplasmic reticulum stress"/>
    <property type="evidence" value="ECO:0007669"/>
    <property type="project" value="TreeGrafter"/>
</dbReference>
<dbReference type="GO" id="GO:0003756">
    <property type="term" value="F:protein disulfide isomerase activity"/>
    <property type="evidence" value="ECO:0007669"/>
    <property type="project" value="UniProtKB-EC"/>
</dbReference>
<dbReference type="Pfam" id="PF13848">
    <property type="entry name" value="Thioredoxin_6"/>
    <property type="match status" value="1"/>
</dbReference>
<dbReference type="GO" id="GO:0051082">
    <property type="term" value="F:unfolded protein binding"/>
    <property type="evidence" value="ECO:0007669"/>
    <property type="project" value="EnsemblFungi"/>
</dbReference>
<evidence type="ECO:0000256" key="4">
    <source>
        <dbReference type="ARBA" id="ARBA00012723"/>
    </source>
</evidence>
<dbReference type="InterPro" id="IPR036249">
    <property type="entry name" value="Thioredoxin-like_sf"/>
</dbReference>
<dbReference type="GeneID" id="11497103"/>
<reference evidence="10 11" key="1">
    <citation type="journal article" date="2011" name="Proc. Natl. Acad. Sci. U.S.A.">
        <title>Evolutionary erosion of yeast sex chromosomes by mating-type switching accidents.</title>
        <authorList>
            <person name="Gordon J.L."/>
            <person name="Armisen D."/>
            <person name="Proux-Wera E."/>
            <person name="Oheigeartaigh S.S."/>
            <person name="Byrne K.P."/>
            <person name="Wolfe K.H."/>
        </authorList>
    </citation>
    <scope>NUCLEOTIDE SEQUENCE [LARGE SCALE GENOMIC DNA]</scope>
    <source>
        <strain evidence="11">ATCC 10597 / BCRC 20456 / CBS 421 / NBRC 0211 / NRRL Y-12639</strain>
    </source>
</reference>
<evidence type="ECO:0000256" key="7">
    <source>
        <dbReference type="ARBA" id="ARBA00023284"/>
    </source>
</evidence>
<dbReference type="AlphaFoldDB" id="G0WDA5"/>
<keyword evidence="5" id="KW-0256">Endoplasmic reticulum</keyword>
<dbReference type="EMBL" id="HE580272">
    <property type="protein sequence ID" value="CCD25766.1"/>
    <property type="molecule type" value="Genomic_DNA"/>
</dbReference>
<dbReference type="RefSeq" id="XP_003671009.1">
    <property type="nucleotide sequence ID" value="XM_003670961.1"/>
</dbReference>
<dbReference type="GO" id="GO:0006457">
    <property type="term" value="P:protein folding"/>
    <property type="evidence" value="ECO:0007669"/>
    <property type="project" value="EnsemblFungi"/>
</dbReference>
<comment type="similarity">
    <text evidence="3">Belongs to the protein disulfide isomerase family.</text>
</comment>
<proteinExistence type="inferred from homology"/>
<dbReference type="OMA" id="REDYVWS"/>
<dbReference type="HOGENOM" id="CLU_025879_5_0_1"/>
<evidence type="ECO:0000256" key="6">
    <source>
        <dbReference type="ARBA" id="ARBA00023235"/>
    </source>
</evidence>
<dbReference type="PANTHER" id="PTHR18929">
    <property type="entry name" value="PROTEIN DISULFIDE ISOMERASE"/>
    <property type="match status" value="1"/>
</dbReference>
<evidence type="ECO:0000256" key="2">
    <source>
        <dbReference type="ARBA" id="ARBA00004319"/>
    </source>
</evidence>
<dbReference type="CDD" id="cd02982">
    <property type="entry name" value="PDI_b'_family"/>
    <property type="match status" value="1"/>
</dbReference>
<evidence type="ECO:0000313" key="10">
    <source>
        <dbReference type="EMBL" id="CCD25766.1"/>
    </source>
</evidence>
<keyword evidence="6" id="KW-0413">Isomerase</keyword>
<gene>
    <name evidence="10" type="primary">NDAI0F04480</name>
    <name evidence="10" type="ordered locus">NDAI_0F04480</name>
</gene>
<evidence type="ECO:0000256" key="1">
    <source>
        <dbReference type="ARBA" id="ARBA00001182"/>
    </source>
</evidence>
<dbReference type="EC" id="5.3.4.1" evidence="4"/>
<dbReference type="Pfam" id="PF00085">
    <property type="entry name" value="Thioredoxin"/>
    <property type="match status" value="2"/>
</dbReference>
<dbReference type="STRING" id="1071378.G0WDA5"/>
<dbReference type="SUPFAM" id="SSF52833">
    <property type="entry name" value="Thioredoxin-like"/>
    <property type="match status" value="4"/>
</dbReference>
<dbReference type="eggNOG" id="KOG0190">
    <property type="taxonomic scope" value="Eukaryota"/>
</dbReference>
<dbReference type="Gene3D" id="3.40.30.10">
    <property type="entry name" value="Glutaredoxin"/>
    <property type="match status" value="4"/>
</dbReference>
<protein>
    <recommendedName>
        <fullName evidence="4">protein disulfide-isomerase</fullName>
        <ecNumber evidence="4">5.3.4.1</ecNumber>
    </recommendedName>
</protein>
<name>G0WDA5_NAUDC</name>
<comment type="catalytic activity">
    <reaction evidence="1">
        <text>Catalyzes the rearrangement of -S-S- bonds in proteins.</text>
        <dbReference type="EC" id="5.3.4.1"/>
    </reaction>
</comment>
<keyword evidence="11" id="KW-1185">Reference proteome</keyword>
<comment type="subcellular location">
    <subcellularLocation>
        <location evidence="2">Endoplasmic reticulum lumen</location>
    </subcellularLocation>
</comment>
<feature type="domain" description="Thioredoxin" evidence="9">
    <location>
        <begin position="359"/>
        <end position="542"/>
    </location>
</feature>
<dbReference type="GO" id="GO:0005788">
    <property type="term" value="C:endoplasmic reticulum lumen"/>
    <property type="evidence" value="ECO:0007669"/>
    <property type="project" value="UniProtKB-SubCell"/>
</dbReference>
<dbReference type="Proteomes" id="UP000000689">
    <property type="component" value="Chromosome 6"/>
</dbReference>
<dbReference type="PROSITE" id="PS51352">
    <property type="entry name" value="THIOREDOXIN_2"/>
    <property type="match status" value="1"/>
</dbReference>
<sequence length="618" mass="70107">MFSKKSILHVFAASLAFMSASANGQSFLPDATVSDDSAVIKLSHKNFTAFIATHDLVLTEFYAPWDYHSKLLVNEYQGAAEGLQSQGYSSDDIAITQLNCNATEDDALLCTQLEVAFYPSLKIFKKHNVLKTPLYQGDRTAESIIPYMIAQSVSPVIVIEKEEGSDEHLQQLLLEATKPVVINFGFDVEMDQDGNITDNSINESFNQTFYNTAAQLSEQYTFISYPSAISSGLVLYPLPEVNVREEPNPENENEMLHIEDKKVRDPHIFSGDQERLVSERDAFTRWLKVSLLPYFADVKAQDFAGYMDTKLPLGYFFYSTQEEFEEYKDFFTELGKKYRGEINFVGLDVATFRGHVNMLGLKEQFPLFAVHNITNNMKYALPQLPDEVFQSLTEPLKLDTLRISHLVEDVANKRAEPISKSDEIPLSQDSNVYKLVGKTHDKFVFDKSKDVLVRYYAPWCAHSKRLTPIYEELADIYFSDNETWDKLLIAEVDATTNDIISYPVEGYPTIVLFPAGEEKNPILFKGPRTLEQLMEFVKNNGTYHIDAKAIQEANLNNDGANANVTEGNVAQENIEEQVQKVVHENVQEQVQVEEVVQEEVHEEVAQDPVQEDVTHDEL</sequence>
<keyword evidence="8" id="KW-0732">Signal</keyword>
<dbReference type="PANTHER" id="PTHR18929:SF132">
    <property type="entry name" value="PROTEIN DISULFIDE-ISOMERASE A3"/>
    <property type="match status" value="1"/>
</dbReference>
<organism evidence="10 11">
    <name type="scientific">Naumovozyma dairenensis (strain ATCC 10597 / BCRC 20456 / CBS 421 / NBRC 0211 / NRRL Y-12639)</name>
    <name type="common">Saccharomyces dairenensis</name>
    <dbReference type="NCBI Taxonomy" id="1071378"/>
    <lineage>
        <taxon>Eukaryota</taxon>
        <taxon>Fungi</taxon>
        <taxon>Dikarya</taxon>
        <taxon>Ascomycota</taxon>
        <taxon>Saccharomycotina</taxon>
        <taxon>Saccharomycetes</taxon>
        <taxon>Saccharomycetales</taxon>
        <taxon>Saccharomycetaceae</taxon>
        <taxon>Naumovozyma</taxon>
    </lineage>
</organism>
<dbReference type="KEGG" id="ndi:NDAI_0F04480"/>
<evidence type="ECO:0000256" key="5">
    <source>
        <dbReference type="ARBA" id="ARBA00022824"/>
    </source>
</evidence>